<sequence>MQQAIPYTTWKTRRKENGIDKKPSITKNDEESTEENVSKRVKGMVQEDVVVVFGKRGCCMCQVMKYLLLLLGVNPVVCDVEEGDVLGVVDELVTIGKGNGKVVSRPEFPCVYIGGKLFGDMDKLMAAHISGELRPTLKEAGALWL</sequence>
<feature type="compositionally biased region" description="Basic and acidic residues" evidence="5">
    <location>
        <begin position="16"/>
        <end position="30"/>
    </location>
</feature>
<keyword evidence="4" id="KW-0676">Redox-active center</keyword>
<evidence type="ECO:0000256" key="4">
    <source>
        <dbReference type="ARBA" id="ARBA00023284"/>
    </source>
</evidence>
<feature type="region of interest" description="Disordered" evidence="5">
    <location>
        <begin position="16"/>
        <end position="37"/>
    </location>
</feature>
<dbReference type="GO" id="GO:0005737">
    <property type="term" value="C:cytoplasm"/>
    <property type="evidence" value="ECO:0007669"/>
    <property type="project" value="UniProtKB-SubCell"/>
</dbReference>
<protein>
    <submittedName>
        <fullName evidence="7">Glutaredoxin-c9</fullName>
    </submittedName>
</protein>
<accession>A0A7J6WC75</accession>
<dbReference type="InterPro" id="IPR036249">
    <property type="entry name" value="Thioredoxin-like_sf"/>
</dbReference>
<dbReference type="EMBL" id="JABWDY010018584">
    <property type="protein sequence ID" value="KAF5194537.1"/>
    <property type="molecule type" value="Genomic_DNA"/>
</dbReference>
<organism evidence="7 8">
    <name type="scientific">Thalictrum thalictroides</name>
    <name type="common">Rue-anemone</name>
    <name type="synonym">Anemone thalictroides</name>
    <dbReference type="NCBI Taxonomy" id="46969"/>
    <lineage>
        <taxon>Eukaryota</taxon>
        <taxon>Viridiplantae</taxon>
        <taxon>Streptophyta</taxon>
        <taxon>Embryophyta</taxon>
        <taxon>Tracheophyta</taxon>
        <taxon>Spermatophyta</taxon>
        <taxon>Magnoliopsida</taxon>
        <taxon>Ranunculales</taxon>
        <taxon>Ranunculaceae</taxon>
        <taxon>Thalictroideae</taxon>
        <taxon>Thalictrum</taxon>
    </lineage>
</organism>
<comment type="caution">
    <text evidence="7">The sequence shown here is derived from an EMBL/GenBank/DDBJ whole genome shotgun (WGS) entry which is preliminary data.</text>
</comment>
<evidence type="ECO:0000256" key="1">
    <source>
        <dbReference type="ARBA" id="ARBA00004496"/>
    </source>
</evidence>
<evidence type="ECO:0000256" key="5">
    <source>
        <dbReference type="SAM" id="MobiDB-lite"/>
    </source>
</evidence>
<name>A0A7J6WC75_THATH</name>
<keyword evidence="8" id="KW-1185">Reference proteome</keyword>
<comment type="subcellular location">
    <subcellularLocation>
        <location evidence="1">Cytoplasm</location>
    </subcellularLocation>
</comment>
<keyword evidence="3" id="KW-0963">Cytoplasm</keyword>
<reference evidence="7 8" key="1">
    <citation type="submission" date="2020-06" db="EMBL/GenBank/DDBJ databases">
        <title>Transcriptomic and genomic resources for Thalictrum thalictroides and T. hernandezii: Facilitating candidate gene discovery in an emerging model plant lineage.</title>
        <authorList>
            <person name="Arias T."/>
            <person name="Riano-Pachon D.M."/>
            <person name="Di Stilio V.S."/>
        </authorList>
    </citation>
    <scope>NUCLEOTIDE SEQUENCE [LARGE SCALE GENOMIC DNA]</scope>
    <source>
        <strain evidence="8">cv. WT478/WT964</strain>
        <tissue evidence="7">Leaves</tissue>
    </source>
</reference>
<evidence type="ECO:0000259" key="6">
    <source>
        <dbReference type="Pfam" id="PF00462"/>
    </source>
</evidence>
<evidence type="ECO:0000256" key="3">
    <source>
        <dbReference type="ARBA" id="ARBA00022490"/>
    </source>
</evidence>
<evidence type="ECO:0000256" key="2">
    <source>
        <dbReference type="ARBA" id="ARBA00007568"/>
    </source>
</evidence>
<dbReference type="InterPro" id="IPR011905">
    <property type="entry name" value="GlrX-like_pln_2"/>
</dbReference>
<dbReference type="InterPro" id="IPR002109">
    <property type="entry name" value="Glutaredoxin"/>
</dbReference>
<dbReference type="OrthoDB" id="418495at2759"/>
<gene>
    <name evidence="7" type="ORF">FRX31_015878</name>
</gene>
<dbReference type="PROSITE" id="PS51354">
    <property type="entry name" value="GLUTAREDOXIN_2"/>
    <property type="match status" value="1"/>
</dbReference>
<evidence type="ECO:0000313" key="7">
    <source>
        <dbReference type="EMBL" id="KAF5194537.1"/>
    </source>
</evidence>
<comment type="similarity">
    <text evidence="2">Belongs to the glutaredoxin family. CC-type subfamily.</text>
</comment>
<dbReference type="NCBIfam" id="TIGR02189">
    <property type="entry name" value="GlrX-like_plant"/>
    <property type="match status" value="1"/>
</dbReference>
<dbReference type="Proteomes" id="UP000554482">
    <property type="component" value="Unassembled WGS sequence"/>
</dbReference>
<proteinExistence type="inferred from homology"/>
<evidence type="ECO:0000313" key="8">
    <source>
        <dbReference type="Proteomes" id="UP000554482"/>
    </source>
</evidence>
<dbReference type="AlphaFoldDB" id="A0A7J6WC75"/>
<feature type="domain" description="Glutaredoxin" evidence="6">
    <location>
        <begin position="50"/>
        <end position="117"/>
    </location>
</feature>
<dbReference type="Gene3D" id="3.40.30.10">
    <property type="entry name" value="Glutaredoxin"/>
    <property type="match status" value="1"/>
</dbReference>
<dbReference type="PANTHER" id="PTHR10168">
    <property type="entry name" value="GLUTAREDOXIN"/>
    <property type="match status" value="1"/>
</dbReference>
<dbReference type="SUPFAM" id="SSF52833">
    <property type="entry name" value="Thioredoxin-like"/>
    <property type="match status" value="1"/>
</dbReference>
<dbReference type="Pfam" id="PF00462">
    <property type="entry name" value="Glutaredoxin"/>
    <property type="match status" value="1"/>
</dbReference>